<dbReference type="InterPro" id="IPR050957">
    <property type="entry name" value="BMP_lipoprotein"/>
</dbReference>
<dbReference type="Pfam" id="PF02608">
    <property type="entry name" value="Bmp"/>
    <property type="match status" value="1"/>
</dbReference>
<keyword evidence="5" id="KW-0449">Lipoprotein</keyword>
<evidence type="ECO:0000256" key="1">
    <source>
        <dbReference type="ARBA" id="ARBA00004236"/>
    </source>
</evidence>
<evidence type="ECO:0000313" key="7">
    <source>
        <dbReference type="EMBL" id="CAB4745585.1"/>
    </source>
</evidence>
<accession>A0A6J6TFI9</accession>
<evidence type="ECO:0000256" key="5">
    <source>
        <dbReference type="ARBA" id="ARBA00023288"/>
    </source>
</evidence>
<dbReference type="InterPro" id="IPR003760">
    <property type="entry name" value="PnrA-like"/>
</dbReference>
<gene>
    <name evidence="7" type="ORF">UFOPK2802_00818</name>
</gene>
<keyword evidence="2" id="KW-1003">Cell membrane</keyword>
<dbReference type="EMBL" id="CAEZYX010000094">
    <property type="protein sequence ID" value="CAB4745585.1"/>
    <property type="molecule type" value="Genomic_DNA"/>
</dbReference>
<dbReference type="PANTHER" id="PTHR34296:SF2">
    <property type="entry name" value="ABC TRANSPORTER GUANOSINE-BINDING PROTEIN NUPN"/>
    <property type="match status" value="1"/>
</dbReference>
<evidence type="ECO:0000259" key="6">
    <source>
        <dbReference type="Pfam" id="PF02608"/>
    </source>
</evidence>
<evidence type="ECO:0000256" key="4">
    <source>
        <dbReference type="ARBA" id="ARBA00023136"/>
    </source>
</evidence>
<dbReference type="Gene3D" id="3.40.50.2300">
    <property type="match status" value="2"/>
</dbReference>
<reference evidence="7" key="1">
    <citation type="submission" date="2020-05" db="EMBL/GenBank/DDBJ databases">
        <authorList>
            <person name="Chiriac C."/>
            <person name="Salcher M."/>
            <person name="Ghai R."/>
            <person name="Kavagutti S V."/>
        </authorList>
    </citation>
    <scope>NUCLEOTIDE SEQUENCE</scope>
</reference>
<keyword evidence="3" id="KW-0732">Signal</keyword>
<feature type="domain" description="ABC transporter substrate-binding protein PnrA-like" evidence="6">
    <location>
        <begin position="58"/>
        <end position="270"/>
    </location>
</feature>
<dbReference type="AlphaFoldDB" id="A0A6J6TFI9"/>
<dbReference type="GO" id="GO:0005886">
    <property type="term" value="C:plasma membrane"/>
    <property type="evidence" value="ECO:0007669"/>
    <property type="project" value="UniProtKB-SubCell"/>
</dbReference>
<organism evidence="7">
    <name type="scientific">freshwater metagenome</name>
    <dbReference type="NCBI Taxonomy" id="449393"/>
    <lineage>
        <taxon>unclassified sequences</taxon>
        <taxon>metagenomes</taxon>
        <taxon>ecological metagenomes</taxon>
    </lineage>
</organism>
<keyword evidence="4" id="KW-0472">Membrane</keyword>
<evidence type="ECO:0000256" key="3">
    <source>
        <dbReference type="ARBA" id="ARBA00022729"/>
    </source>
</evidence>
<comment type="subcellular location">
    <subcellularLocation>
        <location evidence="1">Cell membrane</location>
    </subcellularLocation>
</comment>
<sequence length="358" mass="38620">MRCELYGAYTDLAKRFNRMRSPALRALISLTLFFSIAIPAKVNSATSAPTPVKIAIALEVGGVGDNSFNDAVVSAVRAVQKKYKISDSYIRVIPTDGTTADRIARLKFLAKAGYNLIIAIGADYATAIDKISKDFPDIQYALVNSKSVGALNVSCLVFAEQEEAFLAGVVAASSSKTLKVAFISDDSDPQKILFNSFRLGAIYGNKKVRAISVPFIDSPVDLNNAIKNGVDLIYSTRIIDGQVLDLVAKVNSKKNGKVWLIAQSPDQYFLKLPAANKEILVTLDKRIDRAIADVMALSISGGSILDIVDDENSIYGRTYNFKNSGLTLTYLNPVTAATKSKVTRAISEIKSGKVSTQG</sequence>
<proteinExistence type="predicted"/>
<protein>
    <submittedName>
        <fullName evidence="7">Unannotated protein</fullName>
    </submittedName>
</protein>
<name>A0A6J6TFI9_9ZZZZ</name>
<evidence type="ECO:0000256" key="2">
    <source>
        <dbReference type="ARBA" id="ARBA00022475"/>
    </source>
</evidence>
<dbReference type="PANTHER" id="PTHR34296">
    <property type="entry name" value="TRANSCRIPTIONAL ACTIVATOR PROTEIN MED"/>
    <property type="match status" value="1"/>
</dbReference>